<name>A0A6P3IMT5_BISBB</name>
<dbReference type="InterPro" id="IPR050657">
    <property type="entry name" value="Ankyrin_repeat_domain"/>
</dbReference>
<evidence type="ECO:0000256" key="1">
    <source>
        <dbReference type="PROSITE-ProRule" id="PRU00023"/>
    </source>
</evidence>
<evidence type="ECO:0000313" key="3">
    <source>
        <dbReference type="RefSeq" id="XP_010852370.1"/>
    </source>
</evidence>
<proteinExistence type="predicted"/>
<sequence length="132" mass="14860">MNRTELHVACANGRSAVVTLLLERKCLLSLCDNEKRTALMKAIECQEEECATLLLEHGADPNVMDVCGKTALRYAVFCQNVSLAAKLLSYDAYIEARHKDDLTPLLLAIHERRGQMVEVLVKKEANIHRLIR</sequence>
<organism evidence="2 3">
    <name type="scientific">Bison bison bison</name>
    <name type="common">North American plains bison</name>
    <dbReference type="NCBI Taxonomy" id="43346"/>
    <lineage>
        <taxon>Eukaryota</taxon>
        <taxon>Metazoa</taxon>
        <taxon>Chordata</taxon>
        <taxon>Craniata</taxon>
        <taxon>Vertebrata</taxon>
        <taxon>Euteleostomi</taxon>
        <taxon>Mammalia</taxon>
        <taxon>Eutheria</taxon>
        <taxon>Laurasiatheria</taxon>
        <taxon>Artiodactyla</taxon>
        <taxon>Ruminantia</taxon>
        <taxon>Pecora</taxon>
        <taxon>Bovidae</taxon>
        <taxon>Bovinae</taxon>
        <taxon>Bison</taxon>
    </lineage>
</organism>
<dbReference type="PROSITE" id="PS50088">
    <property type="entry name" value="ANK_REPEAT"/>
    <property type="match status" value="2"/>
</dbReference>
<dbReference type="RefSeq" id="XP_010852370.1">
    <property type="nucleotide sequence ID" value="XM_010854068.1"/>
</dbReference>
<dbReference type="PROSITE" id="PS50297">
    <property type="entry name" value="ANK_REP_REGION"/>
    <property type="match status" value="1"/>
</dbReference>
<dbReference type="Proteomes" id="UP000515208">
    <property type="component" value="Unplaced"/>
</dbReference>
<dbReference type="InterPro" id="IPR002110">
    <property type="entry name" value="Ankyrin_rpt"/>
</dbReference>
<dbReference type="PANTHER" id="PTHR24147">
    <property type="entry name" value="ANKYRIN REPEAT DOMAIN 36-RELATED"/>
    <property type="match status" value="1"/>
</dbReference>
<gene>
    <name evidence="3" type="primary">LOC104998735</name>
</gene>
<reference evidence="3" key="1">
    <citation type="submission" date="2025-08" db="UniProtKB">
        <authorList>
            <consortium name="RefSeq"/>
        </authorList>
    </citation>
    <scope>IDENTIFICATION</scope>
    <source>
        <tissue evidence="3">Blood</tissue>
    </source>
</reference>
<dbReference type="SUPFAM" id="SSF48403">
    <property type="entry name" value="Ankyrin repeat"/>
    <property type="match status" value="1"/>
</dbReference>
<dbReference type="KEGG" id="bbis:104998735"/>
<keyword evidence="2" id="KW-1185">Reference proteome</keyword>
<evidence type="ECO:0000313" key="2">
    <source>
        <dbReference type="Proteomes" id="UP000515208"/>
    </source>
</evidence>
<feature type="repeat" description="ANK" evidence="1">
    <location>
        <begin position="1"/>
        <end position="33"/>
    </location>
</feature>
<keyword evidence="1" id="KW-0040">ANK repeat</keyword>
<dbReference type="Pfam" id="PF12796">
    <property type="entry name" value="Ank_2"/>
    <property type="match status" value="1"/>
</dbReference>
<dbReference type="PRINTS" id="PR01415">
    <property type="entry name" value="ANKYRIN"/>
</dbReference>
<dbReference type="Pfam" id="PF00023">
    <property type="entry name" value="Ank"/>
    <property type="match status" value="1"/>
</dbReference>
<protein>
    <submittedName>
        <fullName evidence="3">Ankyrin repeat domain-containing protein 26-like</fullName>
    </submittedName>
</protein>
<dbReference type="PANTHER" id="PTHR24147:SF64">
    <property type="entry name" value="ANKYRIN REPEAT DOMAIN-CONTAINING PROTEIN 19-RELATED"/>
    <property type="match status" value="1"/>
</dbReference>
<dbReference type="InterPro" id="IPR036770">
    <property type="entry name" value="Ankyrin_rpt-contain_sf"/>
</dbReference>
<dbReference type="AlphaFoldDB" id="A0A6P3IMT5"/>
<dbReference type="SMART" id="SM00248">
    <property type="entry name" value="ANK"/>
    <property type="match status" value="4"/>
</dbReference>
<dbReference type="OrthoDB" id="6089782at2759"/>
<dbReference type="Gene3D" id="1.25.40.20">
    <property type="entry name" value="Ankyrin repeat-containing domain"/>
    <property type="match status" value="2"/>
</dbReference>
<feature type="repeat" description="ANK" evidence="1">
    <location>
        <begin position="34"/>
        <end position="66"/>
    </location>
</feature>
<dbReference type="GeneID" id="104998735"/>
<accession>A0A6P3IMT5</accession>